<gene>
    <name evidence="1" type="ORF">EXIGLDRAFT_476083</name>
</gene>
<dbReference type="InParanoid" id="A0A166NK91"/>
<proteinExistence type="predicted"/>
<dbReference type="AlphaFoldDB" id="A0A166NK91"/>
<reference evidence="1 2" key="1">
    <citation type="journal article" date="2016" name="Mol. Biol. Evol.">
        <title>Comparative Genomics of Early-Diverging Mushroom-Forming Fungi Provides Insights into the Origins of Lignocellulose Decay Capabilities.</title>
        <authorList>
            <person name="Nagy L.G."/>
            <person name="Riley R."/>
            <person name="Tritt A."/>
            <person name="Adam C."/>
            <person name="Daum C."/>
            <person name="Floudas D."/>
            <person name="Sun H."/>
            <person name="Yadav J.S."/>
            <person name="Pangilinan J."/>
            <person name="Larsson K.H."/>
            <person name="Matsuura K."/>
            <person name="Barry K."/>
            <person name="Labutti K."/>
            <person name="Kuo R."/>
            <person name="Ohm R.A."/>
            <person name="Bhattacharya S.S."/>
            <person name="Shirouzu T."/>
            <person name="Yoshinaga Y."/>
            <person name="Martin F.M."/>
            <person name="Grigoriev I.V."/>
            <person name="Hibbett D.S."/>
        </authorList>
    </citation>
    <scope>NUCLEOTIDE SEQUENCE [LARGE SCALE GENOMIC DNA]</scope>
    <source>
        <strain evidence="1 2">HHB12029</strain>
    </source>
</reference>
<evidence type="ECO:0000313" key="1">
    <source>
        <dbReference type="EMBL" id="KZV79256.1"/>
    </source>
</evidence>
<sequence length="191" mass="21293">MTRVWASSPGRVCFTRPHRPPSSFLSIVLVHLSSSYDLVLALYTLDASPLMQTWTSRRAQSSQHPLALAASLRSLGLPPSFARVLCGTGWYGVCGCVPVKRFHCSSSLSCSRSRLSRYLPPRITQHLHPEYEPTLPVQPVHLPPAAQDQHCTCQVEEGQEVRDGDVVPAWRRDRTQGPCYECVQEDQGRQG</sequence>
<organism evidence="1 2">
    <name type="scientific">Exidia glandulosa HHB12029</name>
    <dbReference type="NCBI Taxonomy" id="1314781"/>
    <lineage>
        <taxon>Eukaryota</taxon>
        <taxon>Fungi</taxon>
        <taxon>Dikarya</taxon>
        <taxon>Basidiomycota</taxon>
        <taxon>Agaricomycotina</taxon>
        <taxon>Agaricomycetes</taxon>
        <taxon>Auriculariales</taxon>
        <taxon>Exidiaceae</taxon>
        <taxon>Exidia</taxon>
    </lineage>
</organism>
<accession>A0A166NK91</accession>
<evidence type="ECO:0000313" key="2">
    <source>
        <dbReference type="Proteomes" id="UP000077266"/>
    </source>
</evidence>
<protein>
    <submittedName>
        <fullName evidence="1">Uncharacterized protein</fullName>
    </submittedName>
</protein>
<dbReference type="Proteomes" id="UP000077266">
    <property type="component" value="Unassembled WGS sequence"/>
</dbReference>
<dbReference type="EMBL" id="KV426649">
    <property type="protein sequence ID" value="KZV79256.1"/>
    <property type="molecule type" value="Genomic_DNA"/>
</dbReference>
<name>A0A166NK91_EXIGL</name>
<keyword evidence="2" id="KW-1185">Reference proteome</keyword>